<gene>
    <name evidence="1" type="ORF">BJ978_000632</name>
</gene>
<comment type="caution">
    <text evidence="1">The sequence shown here is derived from an EMBL/GenBank/DDBJ whole genome shotgun (WGS) entry which is preliminary data.</text>
</comment>
<dbReference type="Proteomes" id="UP001139722">
    <property type="component" value="Unassembled WGS sequence"/>
</dbReference>
<dbReference type="PANTHER" id="PTHR35868:SF3">
    <property type="entry name" value="DUF2804 DOMAIN-CONTAINING PROTEIN"/>
    <property type="match status" value="1"/>
</dbReference>
<dbReference type="InterPro" id="IPR021243">
    <property type="entry name" value="DUF2804"/>
</dbReference>
<name>A0A9X2KB41_9MICO</name>
<evidence type="ECO:0000313" key="1">
    <source>
        <dbReference type="EMBL" id="MCP2369956.1"/>
    </source>
</evidence>
<accession>A0A9X2KB41</accession>
<dbReference type="EMBL" id="JAMZDY010000001">
    <property type="protein sequence ID" value="MCP2369956.1"/>
    <property type="molecule type" value="Genomic_DNA"/>
</dbReference>
<evidence type="ECO:0008006" key="3">
    <source>
        <dbReference type="Google" id="ProtNLM"/>
    </source>
</evidence>
<keyword evidence="2" id="KW-1185">Reference proteome</keyword>
<protein>
    <recommendedName>
        <fullName evidence="3">DUF2804 domain-containing protein</fullName>
    </recommendedName>
</protein>
<evidence type="ECO:0000313" key="2">
    <source>
        <dbReference type="Proteomes" id="UP001139722"/>
    </source>
</evidence>
<dbReference type="PANTHER" id="PTHR35868">
    <property type="entry name" value="DUF2804 DOMAIN-CONTAINING PROTEIN-RELATED"/>
    <property type="match status" value="1"/>
</dbReference>
<proteinExistence type="predicted"/>
<dbReference type="Pfam" id="PF10974">
    <property type="entry name" value="DUF2804"/>
    <property type="match status" value="1"/>
</dbReference>
<sequence>MPRMIAERELTAPVALVGADGRLNPEAVGWTRTPLLDTSGIDGRGAWGRNKRWEYWAVTTPTHLVALTVSSLDYAAVHAVLVHDRRTGATIDRSAIAPLASSAELPASLGDGPARARTRSLTIDLDEVDGGTRLRATAGDVRLDIIAHRPDGHECLGVVVPWSATRFQYTVKDVARPASGWLEVGGERIELPVGESWAVLDHGRGRWPYRMVWNWGAASGTVGGRTIGLQLGGRWTDGTGSTENAVLVGRRLHKIGEELDWEYDETDWLAPWRIHGASADLRFEPFWDRVSSTELLVFGSHGHQCFGHYSGWVLVDGERLEVDGLLGWAEDVRNRW</sequence>
<dbReference type="AlphaFoldDB" id="A0A9X2KB41"/>
<dbReference type="RefSeq" id="WP_197738288.1">
    <property type="nucleotide sequence ID" value="NZ_BAAANU010000022.1"/>
</dbReference>
<reference evidence="1" key="1">
    <citation type="submission" date="2022-06" db="EMBL/GenBank/DDBJ databases">
        <title>Sequencing the genomes of 1000 actinobacteria strains.</title>
        <authorList>
            <person name="Klenk H.-P."/>
        </authorList>
    </citation>
    <scope>NUCLEOTIDE SEQUENCE</scope>
    <source>
        <strain evidence="1">DSM 22016</strain>
    </source>
</reference>
<organism evidence="1 2">
    <name type="scientific">Agromyces terreus</name>
    <dbReference type="NCBI Taxonomy" id="424795"/>
    <lineage>
        <taxon>Bacteria</taxon>
        <taxon>Bacillati</taxon>
        <taxon>Actinomycetota</taxon>
        <taxon>Actinomycetes</taxon>
        <taxon>Micrococcales</taxon>
        <taxon>Microbacteriaceae</taxon>
        <taxon>Agromyces</taxon>
    </lineage>
</organism>